<feature type="domain" description="PPM-type phosphatase" evidence="2">
    <location>
        <begin position="358"/>
        <end position="576"/>
    </location>
</feature>
<dbReference type="PANTHER" id="PTHR43156:SF2">
    <property type="entry name" value="STAGE II SPORULATION PROTEIN E"/>
    <property type="match status" value="1"/>
</dbReference>
<dbReference type="EMBL" id="JACHVC010000012">
    <property type="protein sequence ID" value="MBC2606528.1"/>
    <property type="molecule type" value="Genomic_DNA"/>
</dbReference>
<dbReference type="SMART" id="SM00331">
    <property type="entry name" value="PP2C_SIG"/>
    <property type="match status" value="1"/>
</dbReference>
<keyword evidence="1" id="KW-0378">Hydrolase</keyword>
<dbReference type="InterPro" id="IPR003594">
    <property type="entry name" value="HATPase_dom"/>
</dbReference>
<dbReference type="Gene3D" id="3.30.565.10">
    <property type="entry name" value="Histidine kinase-like ATPase, C-terminal domain"/>
    <property type="match status" value="1"/>
</dbReference>
<dbReference type="Pfam" id="PF07228">
    <property type="entry name" value="SpoIIE"/>
    <property type="match status" value="1"/>
</dbReference>
<dbReference type="InterPro" id="IPR029016">
    <property type="entry name" value="GAF-like_dom_sf"/>
</dbReference>
<organism evidence="3 4">
    <name type="scientific">Pelagicoccus albus</name>
    <dbReference type="NCBI Taxonomy" id="415222"/>
    <lineage>
        <taxon>Bacteria</taxon>
        <taxon>Pseudomonadati</taxon>
        <taxon>Verrucomicrobiota</taxon>
        <taxon>Opitutia</taxon>
        <taxon>Puniceicoccales</taxon>
        <taxon>Pelagicoccaceae</taxon>
        <taxon>Pelagicoccus</taxon>
    </lineage>
</organism>
<sequence length="577" mass="63458">MSLGDIAYQETGSCTFPAKLENVAEVSALLKAFCQRHCMDETLWPQIDLAFCESLNNAVEHGCQEDASLSVKAKWTWADEQLIVEVEDPGPYFVHQGQADLPEDLTAESGRGYFIIQSIAESFKTEETKYGQKATLVFATHPSSDILVKTEEMYTMLQSLTHDLNLAYAERDIVAGLANDLAVCPAIETFIEKSVSRLRGLVNINQANVWTLMPDGNLENAYHDGGDGLEIREALINKEQACACMTVIASERELLVDNCDHLDPTDPMYEKSGCAVALPIIYQRDCLGTIALHAPESSKTDLFETALPLARALGQFLGLAYTSSKTFRQLEEQERSQTQLEVASEIQRSLLPSSFPSNQYCKSTGKCVAAMAVGGDYIDAIEIRDVGLFIVIGDVMGKGVPAALLATIFRTAIRSRLNLAETPGWLLTKINKQFCEELGHLNMFITAQAAFLSYEKKVLKLASAGHCPAILLDTNSNETQLLEAEGMPLGIDAGDMYEENLIQLSDTSRVMFLTDGFYEAENPQGDMLGLDSLVASIPEIWDEGIDHVPQKAFDLVKRFAQGRSATDDQTMMALQIL</sequence>
<dbReference type="InterPro" id="IPR036457">
    <property type="entry name" value="PPM-type-like_dom_sf"/>
</dbReference>
<dbReference type="AlphaFoldDB" id="A0A7X1E8V7"/>
<dbReference type="Gene3D" id="3.60.40.10">
    <property type="entry name" value="PPM-type phosphatase domain"/>
    <property type="match status" value="1"/>
</dbReference>
<evidence type="ECO:0000313" key="4">
    <source>
        <dbReference type="Proteomes" id="UP000526501"/>
    </source>
</evidence>
<keyword evidence="4" id="KW-1185">Reference proteome</keyword>
<dbReference type="SUPFAM" id="SSF81606">
    <property type="entry name" value="PP2C-like"/>
    <property type="match status" value="1"/>
</dbReference>
<comment type="caution">
    <text evidence="3">The sequence shown here is derived from an EMBL/GenBank/DDBJ whole genome shotgun (WGS) entry which is preliminary data.</text>
</comment>
<dbReference type="InterPro" id="IPR036890">
    <property type="entry name" value="HATPase_C_sf"/>
</dbReference>
<proteinExistence type="predicted"/>
<dbReference type="SUPFAM" id="SSF55781">
    <property type="entry name" value="GAF domain-like"/>
    <property type="match status" value="1"/>
</dbReference>
<protein>
    <submittedName>
        <fullName evidence="3">SpoIIE family protein phosphatase</fullName>
    </submittedName>
</protein>
<accession>A0A7X1E8V7</accession>
<gene>
    <name evidence="3" type="ORF">H5P27_10790</name>
</gene>
<dbReference type="Gene3D" id="3.30.450.40">
    <property type="match status" value="1"/>
</dbReference>
<dbReference type="InterPro" id="IPR001932">
    <property type="entry name" value="PPM-type_phosphatase-like_dom"/>
</dbReference>
<dbReference type="GO" id="GO:0016791">
    <property type="term" value="F:phosphatase activity"/>
    <property type="evidence" value="ECO:0007669"/>
    <property type="project" value="TreeGrafter"/>
</dbReference>
<dbReference type="SUPFAM" id="SSF55874">
    <property type="entry name" value="ATPase domain of HSP90 chaperone/DNA topoisomerase II/histidine kinase"/>
    <property type="match status" value="1"/>
</dbReference>
<dbReference type="CDD" id="cd16936">
    <property type="entry name" value="HATPase_RsbW-like"/>
    <property type="match status" value="1"/>
</dbReference>
<dbReference type="Proteomes" id="UP000526501">
    <property type="component" value="Unassembled WGS sequence"/>
</dbReference>
<dbReference type="RefSeq" id="WP_185660398.1">
    <property type="nucleotide sequence ID" value="NZ_CAWPOO010000012.1"/>
</dbReference>
<dbReference type="Pfam" id="PF01590">
    <property type="entry name" value="GAF"/>
    <property type="match status" value="1"/>
</dbReference>
<name>A0A7X1E8V7_9BACT</name>
<dbReference type="InterPro" id="IPR052016">
    <property type="entry name" value="Bact_Sigma-Reg"/>
</dbReference>
<dbReference type="Pfam" id="PF13581">
    <property type="entry name" value="HATPase_c_2"/>
    <property type="match status" value="1"/>
</dbReference>
<dbReference type="InterPro" id="IPR003018">
    <property type="entry name" value="GAF"/>
</dbReference>
<evidence type="ECO:0000256" key="1">
    <source>
        <dbReference type="ARBA" id="ARBA00022801"/>
    </source>
</evidence>
<dbReference type="PANTHER" id="PTHR43156">
    <property type="entry name" value="STAGE II SPORULATION PROTEIN E-RELATED"/>
    <property type="match status" value="1"/>
</dbReference>
<evidence type="ECO:0000259" key="2">
    <source>
        <dbReference type="SMART" id="SM00331"/>
    </source>
</evidence>
<reference evidence="3 4" key="1">
    <citation type="submission" date="2020-07" db="EMBL/GenBank/DDBJ databases">
        <authorList>
            <person name="Feng X."/>
        </authorList>
    </citation>
    <scope>NUCLEOTIDE SEQUENCE [LARGE SCALE GENOMIC DNA]</scope>
    <source>
        <strain evidence="3 4">JCM23202</strain>
    </source>
</reference>
<evidence type="ECO:0000313" key="3">
    <source>
        <dbReference type="EMBL" id="MBC2606528.1"/>
    </source>
</evidence>